<feature type="chain" id="PRO_5011009111" description="Transmembrane protein" evidence="2">
    <location>
        <begin position="19"/>
        <end position="249"/>
    </location>
</feature>
<keyword evidence="1" id="KW-1133">Transmembrane helix</keyword>
<evidence type="ECO:0000256" key="2">
    <source>
        <dbReference type="SAM" id="SignalP"/>
    </source>
</evidence>
<evidence type="ECO:0000256" key="1">
    <source>
        <dbReference type="SAM" id="Phobius"/>
    </source>
</evidence>
<protein>
    <recommendedName>
        <fullName evidence="5">Transmembrane protein</fullName>
    </recommendedName>
</protein>
<dbReference type="OrthoDB" id="10625093at2759"/>
<keyword evidence="1" id="KW-0812">Transmembrane</keyword>
<keyword evidence="2" id="KW-0732">Signal</keyword>
<evidence type="ECO:0008006" key="5">
    <source>
        <dbReference type="Google" id="ProtNLM"/>
    </source>
</evidence>
<feature type="signal peptide" evidence="2">
    <location>
        <begin position="1"/>
        <end position="18"/>
    </location>
</feature>
<sequence length="249" mass="27952">MKFIKSFLSLLTINVVLANVEVIPVSEATLQYGNDECYKEIENSVLLKECTIDLNNTENNYEEICKTVQSDKCKNFMKDPKSAFPNCKDNNTINEIFSADLIDMYNAITTLACQKDENGNLCSMSNKLLKKINISEEDIQITCKSKSCTEAAINVIQTIKDSTDTLEKASFSSGSFTDTEKTGMDEMLKFLTSNQCNLEVYNNYINNNNNNNNNNNDNNNKSDSSSSIKISISFVITLSLLLISIFYLN</sequence>
<proteinExistence type="predicted"/>
<dbReference type="EMBL" id="MCFG01000230">
    <property type="protein sequence ID" value="ORX77915.1"/>
    <property type="molecule type" value="Genomic_DNA"/>
</dbReference>
<comment type="caution">
    <text evidence="3">The sequence shown here is derived from an EMBL/GenBank/DDBJ whole genome shotgun (WGS) entry which is preliminary data.</text>
</comment>
<reference evidence="3 4" key="2">
    <citation type="submission" date="2016-08" db="EMBL/GenBank/DDBJ databases">
        <title>Pervasive Adenine N6-methylation of Active Genes in Fungi.</title>
        <authorList>
            <consortium name="DOE Joint Genome Institute"/>
            <person name="Mondo S.J."/>
            <person name="Dannebaum R.O."/>
            <person name="Kuo R.C."/>
            <person name="Labutti K."/>
            <person name="Haridas S."/>
            <person name="Kuo A."/>
            <person name="Salamov A."/>
            <person name="Ahrendt S.R."/>
            <person name="Lipzen A."/>
            <person name="Sullivan W."/>
            <person name="Andreopoulos W.B."/>
            <person name="Clum A."/>
            <person name="Lindquist E."/>
            <person name="Daum C."/>
            <person name="Ramamoorthy G.K."/>
            <person name="Gryganskyi A."/>
            <person name="Culley D."/>
            <person name="Magnuson J.K."/>
            <person name="James T.Y."/>
            <person name="O'Malley M.A."/>
            <person name="Stajich J.E."/>
            <person name="Spatafora J.W."/>
            <person name="Visel A."/>
            <person name="Grigoriev I.V."/>
        </authorList>
    </citation>
    <scope>NUCLEOTIDE SEQUENCE [LARGE SCALE GENOMIC DNA]</scope>
    <source>
        <strain evidence="3 4">S4</strain>
    </source>
</reference>
<keyword evidence="4" id="KW-1185">Reference proteome</keyword>
<dbReference type="Proteomes" id="UP000193944">
    <property type="component" value="Unassembled WGS sequence"/>
</dbReference>
<organism evidence="3 4">
    <name type="scientific">Anaeromyces robustus</name>
    <dbReference type="NCBI Taxonomy" id="1754192"/>
    <lineage>
        <taxon>Eukaryota</taxon>
        <taxon>Fungi</taxon>
        <taxon>Fungi incertae sedis</taxon>
        <taxon>Chytridiomycota</taxon>
        <taxon>Chytridiomycota incertae sedis</taxon>
        <taxon>Neocallimastigomycetes</taxon>
        <taxon>Neocallimastigales</taxon>
        <taxon>Neocallimastigaceae</taxon>
        <taxon>Anaeromyces</taxon>
    </lineage>
</organism>
<reference evidence="3 4" key="1">
    <citation type="submission" date="2016-08" db="EMBL/GenBank/DDBJ databases">
        <title>A Parts List for Fungal Cellulosomes Revealed by Comparative Genomics.</title>
        <authorList>
            <consortium name="DOE Joint Genome Institute"/>
            <person name="Haitjema C.H."/>
            <person name="Gilmore S.P."/>
            <person name="Henske J.K."/>
            <person name="Solomon K.V."/>
            <person name="De Groot R."/>
            <person name="Kuo A."/>
            <person name="Mondo S.J."/>
            <person name="Salamov A.A."/>
            <person name="Labutti K."/>
            <person name="Zhao Z."/>
            <person name="Chiniquy J."/>
            <person name="Barry K."/>
            <person name="Brewer H.M."/>
            <person name="Purvine S.O."/>
            <person name="Wright A.T."/>
            <person name="Boxma B."/>
            <person name="Van Alen T."/>
            <person name="Hackstein J.H."/>
            <person name="Baker S.E."/>
            <person name="Grigoriev I.V."/>
            <person name="O'Malley M.A."/>
        </authorList>
    </citation>
    <scope>NUCLEOTIDE SEQUENCE [LARGE SCALE GENOMIC DNA]</scope>
    <source>
        <strain evidence="3 4">S4</strain>
    </source>
</reference>
<accession>A0A1Y1WWX5</accession>
<gene>
    <name evidence="3" type="ORF">BCR32DRAFT_328740</name>
</gene>
<evidence type="ECO:0000313" key="3">
    <source>
        <dbReference type="EMBL" id="ORX77915.1"/>
    </source>
</evidence>
<dbReference type="AlphaFoldDB" id="A0A1Y1WWX5"/>
<keyword evidence="1" id="KW-0472">Membrane</keyword>
<feature type="transmembrane region" description="Helical" evidence="1">
    <location>
        <begin position="230"/>
        <end position="248"/>
    </location>
</feature>
<feature type="non-terminal residue" evidence="3">
    <location>
        <position position="249"/>
    </location>
</feature>
<evidence type="ECO:0000313" key="4">
    <source>
        <dbReference type="Proteomes" id="UP000193944"/>
    </source>
</evidence>
<name>A0A1Y1WWX5_9FUNG</name>